<dbReference type="Proteomes" id="UP001447188">
    <property type="component" value="Unassembled WGS sequence"/>
</dbReference>
<accession>A0ABR3GAP0</accession>
<feature type="region of interest" description="Disordered" evidence="1">
    <location>
        <begin position="251"/>
        <end position="290"/>
    </location>
</feature>
<organism evidence="2 3">
    <name type="scientific">Discina gigas</name>
    <dbReference type="NCBI Taxonomy" id="1032678"/>
    <lineage>
        <taxon>Eukaryota</taxon>
        <taxon>Fungi</taxon>
        <taxon>Dikarya</taxon>
        <taxon>Ascomycota</taxon>
        <taxon>Pezizomycotina</taxon>
        <taxon>Pezizomycetes</taxon>
        <taxon>Pezizales</taxon>
        <taxon>Discinaceae</taxon>
        <taxon>Discina</taxon>
    </lineage>
</organism>
<feature type="region of interest" description="Disordered" evidence="1">
    <location>
        <begin position="169"/>
        <end position="222"/>
    </location>
</feature>
<dbReference type="EMBL" id="JBBBZM010000140">
    <property type="protein sequence ID" value="KAL0633024.1"/>
    <property type="molecule type" value="Genomic_DNA"/>
</dbReference>
<evidence type="ECO:0000313" key="2">
    <source>
        <dbReference type="EMBL" id="KAL0633024.1"/>
    </source>
</evidence>
<feature type="compositionally biased region" description="Polar residues" evidence="1">
    <location>
        <begin position="106"/>
        <end position="121"/>
    </location>
</feature>
<reference evidence="2 3" key="1">
    <citation type="submission" date="2024-02" db="EMBL/GenBank/DDBJ databases">
        <title>Discinaceae phylogenomics.</title>
        <authorList>
            <person name="Dirks A.C."/>
            <person name="James T.Y."/>
        </authorList>
    </citation>
    <scope>NUCLEOTIDE SEQUENCE [LARGE SCALE GENOMIC DNA]</scope>
    <source>
        <strain evidence="2 3">ACD0624</strain>
    </source>
</reference>
<feature type="compositionally biased region" description="Low complexity" evidence="1">
    <location>
        <begin position="37"/>
        <end position="52"/>
    </location>
</feature>
<feature type="region of interest" description="Disordered" evidence="1">
    <location>
        <begin position="1"/>
        <end position="128"/>
    </location>
</feature>
<evidence type="ECO:0000313" key="3">
    <source>
        <dbReference type="Proteomes" id="UP001447188"/>
    </source>
</evidence>
<name>A0ABR3GAP0_9PEZI</name>
<protein>
    <submittedName>
        <fullName evidence="2">Uncharacterized protein</fullName>
    </submittedName>
</protein>
<feature type="compositionally biased region" description="Low complexity" evidence="1">
    <location>
        <begin position="1"/>
        <end position="17"/>
    </location>
</feature>
<comment type="caution">
    <text evidence="2">The sequence shown here is derived from an EMBL/GenBank/DDBJ whole genome shotgun (WGS) entry which is preliminary data.</text>
</comment>
<proteinExistence type="predicted"/>
<feature type="compositionally biased region" description="Low complexity" evidence="1">
    <location>
        <begin position="202"/>
        <end position="214"/>
    </location>
</feature>
<gene>
    <name evidence="2" type="ORF">Q9L58_008086</name>
</gene>
<keyword evidence="3" id="KW-1185">Reference proteome</keyword>
<feature type="compositionally biased region" description="Basic and acidic residues" evidence="1">
    <location>
        <begin position="87"/>
        <end position="99"/>
    </location>
</feature>
<evidence type="ECO:0000256" key="1">
    <source>
        <dbReference type="SAM" id="MobiDB-lite"/>
    </source>
</evidence>
<feature type="compositionally biased region" description="Polar residues" evidence="1">
    <location>
        <begin position="67"/>
        <end position="81"/>
    </location>
</feature>
<sequence length="431" mass="46209">MSPTKPRPTITKRIIPPASTTASFIPRRVKPSASNLPKPVSIPSSSVTSVTTDPKKKNISSKESSKALSKNVSIFSDSTRTLAPAKPIEHFPKDAEANKENMPVTGRTSYSASYNRANNGGSPIRTRSGISKKTFVPVYKKKASGRVPLRELNEQEVFERDEAVLGDLRRRRSGEHSGAVVEVESTLAFPSPGTSNAIRGASTTSSSTDTSTSTAPTEKWDERAWAGELRSLKRSDSEEALRGKLDAILASTATGNQPSKSKAASKSARQRSFHPAVRQASPGFSPCRSDVSNITSPAKSYVDSPLRSYIDSPLRVRRSPSPIARCSPSPIRPLPRMGLRTKAINTILSEKKLVVTVEGKDGEKAKKVIINTSLATGDVLKKKKIVTKKAGSSLRRAAGAVATATARDPSRPALALVGGRVTGLEGMRKMR</sequence>